<evidence type="ECO:0000256" key="9">
    <source>
        <dbReference type="ARBA" id="ARBA00023284"/>
    </source>
</evidence>
<accession>A0A0M2NMS1</accession>
<dbReference type="FunFam" id="3.30.390.30:FF:000001">
    <property type="entry name" value="Dihydrolipoyl dehydrogenase"/>
    <property type="match status" value="1"/>
</dbReference>
<keyword evidence="13" id="KW-1185">Reference proteome</keyword>
<dbReference type="RefSeq" id="WP_046442903.1">
    <property type="nucleotide sequence ID" value="NZ_LAYJ01000076.1"/>
</dbReference>
<evidence type="ECO:0000256" key="8">
    <source>
        <dbReference type="ARBA" id="ARBA00023157"/>
    </source>
</evidence>
<evidence type="ECO:0000256" key="10">
    <source>
        <dbReference type="RuleBase" id="RU003692"/>
    </source>
</evidence>
<keyword evidence="9 10" id="KW-0676">Redox-active center</keyword>
<name>A0A0M2NMS1_9FIRM</name>
<evidence type="ECO:0000256" key="1">
    <source>
        <dbReference type="ARBA" id="ARBA00007532"/>
    </source>
</evidence>
<dbReference type="AlphaFoldDB" id="A0A0M2NMS1"/>
<dbReference type="SUPFAM" id="SSF51905">
    <property type="entry name" value="FAD/NAD(P)-binding domain"/>
    <property type="match status" value="1"/>
</dbReference>
<proteinExistence type="inferred from homology"/>
<dbReference type="InterPro" id="IPR036188">
    <property type="entry name" value="FAD/NAD-bd_sf"/>
</dbReference>
<keyword evidence="3" id="KW-0963">Cytoplasm</keyword>
<comment type="miscellaneous">
    <text evidence="10">The active site is a redox-active disulfide bond.</text>
</comment>
<keyword evidence="6 10" id="KW-0560">Oxidoreductase</keyword>
<evidence type="ECO:0000256" key="6">
    <source>
        <dbReference type="ARBA" id="ARBA00023002"/>
    </source>
</evidence>
<dbReference type="NCBIfam" id="TIGR01350">
    <property type="entry name" value="lipoamide_DH"/>
    <property type="match status" value="1"/>
</dbReference>
<dbReference type="SUPFAM" id="SSF51230">
    <property type="entry name" value="Single hybrid motif"/>
    <property type="match status" value="1"/>
</dbReference>
<comment type="caution">
    <text evidence="12">The sequence shown here is derived from an EMBL/GenBank/DDBJ whole genome shotgun (WGS) entry which is preliminary data.</text>
</comment>
<organism evidence="12 13">
    <name type="scientific">Christensenella hongkongensis</name>
    <dbReference type="NCBI Taxonomy" id="270498"/>
    <lineage>
        <taxon>Bacteria</taxon>
        <taxon>Bacillati</taxon>
        <taxon>Bacillota</taxon>
        <taxon>Clostridia</taxon>
        <taxon>Christensenellales</taxon>
        <taxon>Christensenellaceae</taxon>
        <taxon>Christensenella</taxon>
    </lineage>
</organism>
<dbReference type="Gene3D" id="2.40.50.100">
    <property type="match status" value="1"/>
</dbReference>
<dbReference type="Pfam" id="PF02852">
    <property type="entry name" value="Pyr_redox_dim"/>
    <property type="match status" value="1"/>
</dbReference>
<comment type="catalytic activity">
    <reaction evidence="10">
        <text>N(6)-[(R)-dihydrolipoyl]-L-lysyl-[protein] + NAD(+) = N(6)-[(R)-lipoyl]-L-lysyl-[protein] + NADH + H(+)</text>
        <dbReference type="Rhea" id="RHEA:15045"/>
        <dbReference type="Rhea" id="RHEA-COMP:10474"/>
        <dbReference type="Rhea" id="RHEA-COMP:10475"/>
        <dbReference type="ChEBI" id="CHEBI:15378"/>
        <dbReference type="ChEBI" id="CHEBI:57540"/>
        <dbReference type="ChEBI" id="CHEBI:57945"/>
        <dbReference type="ChEBI" id="CHEBI:83099"/>
        <dbReference type="ChEBI" id="CHEBI:83100"/>
        <dbReference type="EC" id="1.8.1.4"/>
    </reaction>
</comment>
<dbReference type="PANTHER" id="PTHR22912">
    <property type="entry name" value="DISULFIDE OXIDOREDUCTASE"/>
    <property type="match status" value="1"/>
</dbReference>
<dbReference type="Gene3D" id="3.50.50.60">
    <property type="entry name" value="FAD/NAD(P)-binding domain"/>
    <property type="match status" value="2"/>
</dbReference>
<feature type="domain" description="Lipoyl-binding" evidence="11">
    <location>
        <begin position="2"/>
        <end position="77"/>
    </location>
</feature>
<keyword evidence="7 10" id="KW-0520">NAD</keyword>
<dbReference type="PROSITE" id="PS00076">
    <property type="entry name" value="PYRIDINE_REDOX_1"/>
    <property type="match status" value="1"/>
</dbReference>
<keyword evidence="8" id="KW-1015">Disulfide bond</keyword>
<evidence type="ECO:0000313" key="13">
    <source>
        <dbReference type="Proteomes" id="UP000034076"/>
    </source>
</evidence>
<dbReference type="PANTHER" id="PTHR22912:SF217">
    <property type="entry name" value="DIHYDROLIPOYL DEHYDROGENASE"/>
    <property type="match status" value="1"/>
</dbReference>
<comment type="cofactor">
    <cofactor evidence="10">
        <name>FAD</name>
        <dbReference type="ChEBI" id="CHEBI:57692"/>
    </cofactor>
    <text evidence="10">Binds 1 FAD per subunit.</text>
</comment>
<evidence type="ECO:0000256" key="7">
    <source>
        <dbReference type="ARBA" id="ARBA00023027"/>
    </source>
</evidence>
<sequence>MGNFVAMPKLGMTMTEGKIIRWLAQEGAQVEKGDYIFETETDKTSLEVDSLYSGTLLKIYYGEGSTVPVNEPVAFIGAEGEEIPERPAPQEPAKQAEKAKEIPVVTETPKPKPANKTGKTERPAGNFDFDLIVVGAGPGGYVAAIRAAQLGAKVAVVEKDSVGGTCLNRGCIPTKAYYASAKRYEDMKRAEEFGLKGDHIGFSWQAIRARKNEIVSKLVAGVAGLLKKNSITLLKGNASVKHPNEVLVDEKAYTCAYILLATGAKPASVLKTQVKPMNTNDVLDLEALPESMVIIGGGVIGCEMAGIMNSFGVEVTIVELLPQILPMTDEEVAAELHRKMEAKGVRILTGTTCEDITQENKDYIVRLSNGETIRCNAVLEAVGRKPETGAVEGLKLERNRKGYVVVDDMMRTSADYIYAIGDINGKFQLAHAASVQGILAAEHMFADRQDTEDQAIPSCIFTDLEIAYIGLTEAQAREKGLPVRTFKFPYSANGKALTLGETEGFVKVITDERWGEILGVHIIGAEASSLIEEAVMAMRCEATAQAAGSTIHAHPTLSETLMEAFLGASSGAIHF</sequence>
<dbReference type="InterPro" id="IPR023753">
    <property type="entry name" value="FAD/NAD-binding_dom"/>
</dbReference>
<dbReference type="Proteomes" id="UP000034076">
    <property type="component" value="Unassembled WGS sequence"/>
</dbReference>
<evidence type="ECO:0000259" key="11">
    <source>
        <dbReference type="PROSITE" id="PS50968"/>
    </source>
</evidence>
<dbReference type="OrthoDB" id="9807946at2"/>
<dbReference type="PRINTS" id="PR00368">
    <property type="entry name" value="FADPNR"/>
</dbReference>
<dbReference type="InterPro" id="IPR016156">
    <property type="entry name" value="FAD/NAD-linked_Rdtase_dimer_sf"/>
</dbReference>
<dbReference type="GO" id="GO:0050660">
    <property type="term" value="F:flavin adenine dinucleotide binding"/>
    <property type="evidence" value="ECO:0007669"/>
    <property type="project" value="InterPro"/>
</dbReference>
<dbReference type="Gene3D" id="3.30.390.30">
    <property type="match status" value="1"/>
</dbReference>
<dbReference type="SUPFAM" id="SSF55424">
    <property type="entry name" value="FAD/NAD-linked reductases, dimerisation (C-terminal) domain"/>
    <property type="match status" value="1"/>
</dbReference>
<dbReference type="PATRIC" id="fig|270498.16.peg.1190"/>
<evidence type="ECO:0000313" key="12">
    <source>
        <dbReference type="EMBL" id="KKI51500.1"/>
    </source>
</evidence>
<dbReference type="PROSITE" id="PS50968">
    <property type="entry name" value="BIOTINYL_LIPOYL"/>
    <property type="match status" value="1"/>
</dbReference>
<keyword evidence="5 10" id="KW-0274">FAD</keyword>
<evidence type="ECO:0000256" key="4">
    <source>
        <dbReference type="ARBA" id="ARBA00022630"/>
    </source>
</evidence>
<keyword evidence="4 10" id="KW-0285">Flavoprotein</keyword>
<dbReference type="InterPro" id="IPR000089">
    <property type="entry name" value="Biotin_lipoyl"/>
</dbReference>
<dbReference type="EC" id="1.8.1.4" evidence="10"/>
<evidence type="ECO:0000256" key="2">
    <source>
        <dbReference type="ARBA" id="ARBA00016961"/>
    </source>
</evidence>
<evidence type="ECO:0000256" key="5">
    <source>
        <dbReference type="ARBA" id="ARBA00022827"/>
    </source>
</evidence>
<reference evidence="12 13" key="1">
    <citation type="submission" date="2015-04" db="EMBL/GenBank/DDBJ databases">
        <title>Draft genome sequence of bacteremic isolate Catabacter hongkongensis type strain HKU16T.</title>
        <authorList>
            <person name="Lau S.K."/>
            <person name="Teng J.L."/>
            <person name="Huang Y."/>
            <person name="Curreem S.O."/>
            <person name="Tsui S.K."/>
            <person name="Woo P.C."/>
        </authorList>
    </citation>
    <scope>NUCLEOTIDE SEQUENCE [LARGE SCALE GENOMIC DNA]</scope>
    <source>
        <strain evidence="12 13">HKU16</strain>
    </source>
</reference>
<dbReference type="InterPro" id="IPR011053">
    <property type="entry name" value="Single_hybrid_motif"/>
</dbReference>
<gene>
    <name evidence="12" type="ORF">CHK_0992</name>
</gene>
<dbReference type="Pfam" id="PF07992">
    <property type="entry name" value="Pyr_redox_2"/>
    <property type="match status" value="1"/>
</dbReference>
<dbReference type="InterPro" id="IPR006258">
    <property type="entry name" value="Lipoamide_DH"/>
</dbReference>
<dbReference type="InterPro" id="IPR012999">
    <property type="entry name" value="Pyr_OxRdtase_I_AS"/>
</dbReference>
<dbReference type="STRING" id="270498.CHK_0992"/>
<dbReference type="InterPro" id="IPR004099">
    <property type="entry name" value="Pyr_nucl-diS_OxRdtase_dimer"/>
</dbReference>
<dbReference type="GO" id="GO:0004148">
    <property type="term" value="F:dihydrolipoyl dehydrogenase (NADH) activity"/>
    <property type="evidence" value="ECO:0007669"/>
    <property type="project" value="UniProtKB-EC"/>
</dbReference>
<dbReference type="InterPro" id="IPR050151">
    <property type="entry name" value="Class-I_Pyr_Nuc-Dis_Oxidored"/>
</dbReference>
<protein>
    <recommendedName>
        <fullName evidence="2 10">Dihydrolipoyl dehydrogenase</fullName>
        <ecNumber evidence="10">1.8.1.4</ecNumber>
    </recommendedName>
</protein>
<dbReference type="EMBL" id="LAYJ01000076">
    <property type="protein sequence ID" value="KKI51500.1"/>
    <property type="molecule type" value="Genomic_DNA"/>
</dbReference>
<dbReference type="CDD" id="cd06849">
    <property type="entry name" value="lipoyl_domain"/>
    <property type="match status" value="1"/>
</dbReference>
<dbReference type="GO" id="GO:0006103">
    <property type="term" value="P:2-oxoglutarate metabolic process"/>
    <property type="evidence" value="ECO:0007669"/>
    <property type="project" value="TreeGrafter"/>
</dbReference>
<dbReference type="PRINTS" id="PR00411">
    <property type="entry name" value="PNDRDTASEI"/>
</dbReference>
<evidence type="ECO:0000256" key="3">
    <source>
        <dbReference type="ARBA" id="ARBA00022490"/>
    </source>
</evidence>
<dbReference type="Pfam" id="PF00364">
    <property type="entry name" value="Biotin_lipoyl"/>
    <property type="match status" value="1"/>
</dbReference>
<comment type="similarity">
    <text evidence="1 10">Belongs to the class-I pyridine nucleotide-disulfide oxidoreductase family.</text>
</comment>